<organism evidence="2 3">
    <name type="scientific">Flemingia macrophylla</name>
    <dbReference type="NCBI Taxonomy" id="520843"/>
    <lineage>
        <taxon>Eukaryota</taxon>
        <taxon>Viridiplantae</taxon>
        <taxon>Streptophyta</taxon>
        <taxon>Embryophyta</taxon>
        <taxon>Tracheophyta</taxon>
        <taxon>Spermatophyta</taxon>
        <taxon>Magnoliopsida</taxon>
        <taxon>eudicotyledons</taxon>
        <taxon>Gunneridae</taxon>
        <taxon>Pentapetalae</taxon>
        <taxon>rosids</taxon>
        <taxon>fabids</taxon>
        <taxon>Fabales</taxon>
        <taxon>Fabaceae</taxon>
        <taxon>Papilionoideae</taxon>
        <taxon>50 kb inversion clade</taxon>
        <taxon>NPAAA clade</taxon>
        <taxon>indigoferoid/millettioid clade</taxon>
        <taxon>Phaseoleae</taxon>
        <taxon>Flemingia</taxon>
    </lineage>
</organism>
<feature type="region of interest" description="Disordered" evidence="1">
    <location>
        <begin position="1"/>
        <end position="22"/>
    </location>
</feature>
<sequence length="228" mass="25012">MLSWWGKSSSKEVKKKPNREGSHLPVASVANSRLILSSKLERAICSKPSLHFPLPKPSYVSNKEYPTYAERDIDTSFVSSDSSVDSGNSFDSPHIASSMAFDYGNGKRANINSYFRWVCFLTGQMFWPQNRCSLECFPILSPIMTSPGPSSRIQIGTVTPLHPQVGGTATEAPTKCLDDVKQQTHQLPICPITVISPYLISPTYFASTTPLAPYSHSTSENLAGLSPH</sequence>
<protein>
    <submittedName>
        <fullName evidence="2">Uncharacterized protein</fullName>
    </submittedName>
</protein>
<evidence type="ECO:0000256" key="1">
    <source>
        <dbReference type="SAM" id="MobiDB-lite"/>
    </source>
</evidence>
<dbReference type="AlphaFoldDB" id="A0ABD1MZ09"/>
<name>A0ABD1MZ09_9FABA</name>
<evidence type="ECO:0000313" key="2">
    <source>
        <dbReference type="EMBL" id="KAL2340757.1"/>
    </source>
</evidence>
<keyword evidence="3" id="KW-1185">Reference proteome</keyword>
<evidence type="ECO:0000313" key="3">
    <source>
        <dbReference type="Proteomes" id="UP001603857"/>
    </source>
</evidence>
<dbReference type="Proteomes" id="UP001603857">
    <property type="component" value="Unassembled WGS sequence"/>
</dbReference>
<accession>A0ABD1MZ09</accession>
<dbReference type="EMBL" id="JBGMDY010000003">
    <property type="protein sequence ID" value="KAL2340757.1"/>
    <property type="molecule type" value="Genomic_DNA"/>
</dbReference>
<gene>
    <name evidence="2" type="ORF">Fmac_008697</name>
</gene>
<reference evidence="2 3" key="1">
    <citation type="submission" date="2024-08" db="EMBL/GenBank/DDBJ databases">
        <title>Insights into the chromosomal genome structure of Flemingia macrophylla.</title>
        <authorList>
            <person name="Ding Y."/>
            <person name="Zhao Y."/>
            <person name="Bi W."/>
            <person name="Wu M."/>
            <person name="Zhao G."/>
            <person name="Gong Y."/>
            <person name="Li W."/>
            <person name="Zhang P."/>
        </authorList>
    </citation>
    <scope>NUCLEOTIDE SEQUENCE [LARGE SCALE GENOMIC DNA]</scope>
    <source>
        <strain evidence="2">DYQJB</strain>
        <tissue evidence="2">Leaf</tissue>
    </source>
</reference>
<proteinExistence type="predicted"/>
<comment type="caution">
    <text evidence="2">The sequence shown here is derived from an EMBL/GenBank/DDBJ whole genome shotgun (WGS) entry which is preliminary data.</text>
</comment>